<protein>
    <recommendedName>
        <fullName evidence="6">SUN domain-containing protein</fullName>
    </recommendedName>
</protein>
<accession>A0AAV7I617</accession>
<evidence type="ECO:0000256" key="2">
    <source>
        <dbReference type="ARBA" id="ARBA00022692"/>
    </source>
</evidence>
<proteinExistence type="predicted"/>
<keyword evidence="8" id="KW-1185">Reference proteome</keyword>
<dbReference type="PANTHER" id="PTHR12911:SF8">
    <property type="entry name" value="KLAROID PROTEIN-RELATED"/>
    <property type="match status" value="1"/>
</dbReference>
<gene>
    <name evidence="7" type="ORF">KQX54_001847</name>
</gene>
<evidence type="ECO:0000256" key="5">
    <source>
        <dbReference type="SAM" id="Phobius"/>
    </source>
</evidence>
<evidence type="ECO:0000313" key="8">
    <source>
        <dbReference type="Proteomes" id="UP000826195"/>
    </source>
</evidence>
<keyword evidence="2 5" id="KW-0812">Transmembrane</keyword>
<evidence type="ECO:0000256" key="1">
    <source>
        <dbReference type="ARBA" id="ARBA00004370"/>
    </source>
</evidence>
<reference evidence="7 8" key="1">
    <citation type="journal article" date="2021" name="J. Hered.">
        <title>A chromosome-level genome assembly of the parasitoid wasp, Cotesia glomerata (Hymenoptera: Braconidae).</title>
        <authorList>
            <person name="Pinto B.J."/>
            <person name="Weis J.J."/>
            <person name="Gamble T."/>
            <person name="Ode P.J."/>
            <person name="Paul R."/>
            <person name="Zaspel J.M."/>
        </authorList>
    </citation>
    <scope>NUCLEOTIDE SEQUENCE [LARGE SCALE GENOMIC DNA]</scope>
    <source>
        <strain evidence="7">CgM1</strain>
    </source>
</reference>
<dbReference type="Gene3D" id="2.60.120.260">
    <property type="entry name" value="Galactose-binding domain-like"/>
    <property type="match status" value="1"/>
</dbReference>
<keyword evidence="3 5" id="KW-1133">Transmembrane helix</keyword>
<evidence type="ECO:0000313" key="7">
    <source>
        <dbReference type="EMBL" id="KAH0545627.1"/>
    </source>
</evidence>
<comment type="caution">
    <text evidence="7">The sequence shown here is derived from an EMBL/GenBank/DDBJ whole genome shotgun (WGS) entry which is preliminary data.</text>
</comment>
<keyword evidence="4 5" id="KW-0472">Membrane</keyword>
<dbReference type="InterPro" id="IPR012919">
    <property type="entry name" value="SUN_dom"/>
</dbReference>
<dbReference type="EMBL" id="JAHXZJ010002237">
    <property type="protein sequence ID" value="KAH0545627.1"/>
    <property type="molecule type" value="Genomic_DNA"/>
</dbReference>
<dbReference type="Pfam" id="PF07738">
    <property type="entry name" value="Sad1_UNC"/>
    <property type="match status" value="1"/>
</dbReference>
<organism evidence="7 8">
    <name type="scientific">Cotesia glomerata</name>
    <name type="common">Lepidopteran parasitic wasp</name>
    <name type="synonym">Apanteles glomeratus</name>
    <dbReference type="NCBI Taxonomy" id="32391"/>
    <lineage>
        <taxon>Eukaryota</taxon>
        <taxon>Metazoa</taxon>
        <taxon>Ecdysozoa</taxon>
        <taxon>Arthropoda</taxon>
        <taxon>Hexapoda</taxon>
        <taxon>Insecta</taxon>
        <taxon>Pterygota</taxon>
        <taxon>Neoptera</taxon>
        <taxon>Endopterygota</taxon>
        <taxon>Hymenoptera</taxon>
        <taxon>Apocrita</taxon>
        <taxon>Ichneumonoidea</taxon>
        <taxon>Braconidae</taxon>
        <taxon>Microgastrinae</taxon>
        <taxon>Cotesia</taxon>
    </lineage>
</organism>
<feature type="domain" description="SUN" evidence="6">
    <location>
        <begin position="158"/>
        <end position="320"/>
    </location>
</feature>
<dbReference type="PROSITE" id="PS51469">
    <property type="entry name" value="SUN"/>
    <property type="match status" value="1"/>
</dbReference>
<evidence type="ECO:0000256" key="4">
    <source>
        <dbReference type="ARBA" id="ARBA00023136"/>
    </source>
</evidence>
<dbReference type="InterPro" id="IPR045119">
    <property type="entry name" value="SUN1-5"/>
</dbReference>
<name>A0AAV7I617_COTGL</name>
<comment type="subcellular location">
    <subcellularLocation>
        <location evidence="1">Membrane</location>
    </subcellularLocation>
</comment>
<dbReference type="Proteomes" id="UP000826195">
    <property type="component" value="Unassembled WGS sequence"/>
</dbReference>
<dbReference type="PANTHER" id="PTHR12911">
    <property type="entry name" value="SAD1/UNC-84-LIKE PROTEIN-RELATED"/>
    <property type="match status" value="1"/>
</dbReference>
<dbReference type="AlphaFoldDB" id="A0AAV7I617"/>
<evidence type="ECO:0000256" key="3">
    <source>
        <dbReference type="ARBA" id="ARBA00022989"/>
    </source>
</evidence>
<feature type="transmembrane region" description="Helical" evidence="5">
    <location>
        <begin position="59"/>
        <end position="77"/>
    </location>
</feature>
<dbReference type="GO" id="GO:0043495">
    <property type="term" value="F:protein-membrane adaptor activity"/>
    <property type="evidence" value="ECO:0007669"/>
    <property type="project" value="TreeGrafter"/>
</dbReference>
<dbReference type="GO" id="GO:0034993">
    <property type="term" value="C:meiotic nuclear membrane microtubule tethering complex"/>
    <property type="evidence" value="ECO:0007669"/>
    <property type="project" value="TreeGrafter"/>
</dbReference>
<sequence length="338" mass="38647">MFSNSIKVVPASSRASKYDSRGLEMIILTLMNIDVWMLKNVGYVTKKSFRLIKPIIESFFIMSIGAGLLIAYSIVYTPNLNDFFYRKPQNFPREELMAISDASESYKALIHDELTHLKSKAFSLEMTIKRMHLELKNLNKYHKNLGDLMPDFASEAAGGTIISIPDTESFYQPHAAEFSIFGIPIWKPNYFTPRKVIQPWTQPGECWAFHGSHGNIEIELARTALVSSVTLEHIPITASLTGTINSAPKEFRVLGKFRDKYLILGSFQYNYNGPSSQIFQITKSDRTKIPLNLIMLQIFSNWGNPEYTCIYRFRVHGKLYDSTDDSVLLPKKKLIYNN</sequence>
<evidence type="ECO:0000259" key="6">
    <source>
        <dbReference type="PROSITE" id="PS51469"/>
    </source>
</evidence>